<reference evidence="2 3" key="1">
    <citation type="submission" date="2018-06" db="EMBL/GenBank/DDBJ databases">
        <title>Comparative genomics of Brasilonema spp. strains.</title>
        <authorList>
            <person name="Alvarenga D.O."/>
            <person name="Fiore M.F."/>
            <person name="Varani A.M."/>
        </authorList>
    </citation>
    <scope>NUCLEOTIDE SEQUENCE [LARGE SCALE GENOMIC DNA]</scope>
    <source>
        <strain evidence="2 3">SPC951</strain>
    </source>
</reference>
<dbReference type="EMBL" id="QMEB01000002">
    <property type="protein sequence ID" value="NMG18003.1"/>
    <property type="molecule type" value="Genomic_DNA"/>
</dbReference>
<feature type="region of interest" description="Disordered" evidence="1">
    <location>
        <begin position="134"/>
        <end position="168"/>
    </location>
</feature>
<protein>
    <submittedName>
        <fullName evidence="2">Uncharacterized protein</fullName>
    </submittedName>
</protein>
<evidence type="ECO:0000313" key="2">
    <source>
        <dbReference type="EMBL" id="NMG18003.1"/>
    </source>
</evidence>
<name>A0ABX1P1T3_9CYAN</name>
<comment type="caution">
    <text evidence="2">The sequence shown here is derived from an EMBL/GenBank/DDBJ whole genome shotgun (WGS) entry which is preliminary data.</text>
</comment>
<gene>
    <name evidence="2" type="ORF">DP116_00525</name>
</gene>
<evidence type="ECO:0000313" key="3">
    <source>
        <dbReference type="Proteomes" id="UP000718564"/>
    </source>
</evidence>
<dbReference type="Proteomes" id="UP000718564">
    <property type="component" value="Unassembled WGS sequence"/>
</dbReference>
<organism evidence="2 3">
    <name type="scientific">Brasilonema bromeliae SPC951</name>
    <dbReference type="NCBI Taxonomy" id="385972"/>
    <lineage>
        <taxon>Bacteria</taxon>
        <taxon>Bacillati</taxon>
        <taxon>Cyanobacteriota</taxon>
        <taxon>Cyanophyceae</taxon>
        <taxon>Nostocales</taxon>
        <taxon>Scytonemataceae</taxon>
        <taxon>Brasilonema</taxon>
        <taxon>Bromeliae group (in: Brasilonema)</taxon>
    </lineage>
</organism>
<feature type="region of interest" description="Disordered" evidence="1">
    <location>
        <begin position="73"/>
        <end position="94"/>
    </location>
</feature>
<proteinExistence type="predicted"/>
<keyword evidence="3" id="KW-1185">Reference proteome</keyword>
<dbReference type="RefSeq" id="WP_169153290.1">
    <property type="nucleotide sequence ID" value="NZ_CAWPJE010000205.1"/>
</dbReference>
<evidence type="ECO:0000256" key="1">
    <source>
        <dbReference type="SAM" id="MobiDB-lite"/>
    </source>
</evidence>
<sequence length="364" mass="41283">MTTKGKLEPPPQTLLEPLLELRDYYTALTEEYERLWQTARSQLVHVEALLSNWSGVDERDNLRAVVEMLSFAPTPSQQDSLSTTQYQSDVEQQQAIDSELQDDEDQQIDLDDVEQQQAIDSELPDDEDQQIDLDEESSDEENTVVTSPTPSPQKEIPTQNNDHSMPGDIPMLPQYQVLTRMQAIEKILRENAGSVCHIDFVVRSLFGDLEPSVFKIVKSRIQSSLTHGKEKSYWAAVPDEPGCYTLDLSLITPANGKVKSKTIKPQKKKPFLLPKSKRASMLPEYEGKFLIDAICILLQKNSGKIFSVADVITGLYGELNAEQLTEIKTAVHNELSRGHRIGRFSRVPDKVGYYTWDLSKFRRK</sequence>
<accession>A0ABX1P1T3</accession>